<name>A0A2S0IDG0_9BURK</name>
<dbReference type="Gene3D" id="3.40.50.1820">
    <property type="entry name" value="alpha/beta hydrolase"/>
    <property type="match status" value="1"/>
</dbReference>
<dbReference type="AlphaFoldDB" id="A0A2S0IDG0"/>
<dbReference type="OrthoDB" id="8829067at2"/>
<dbReference type="Pfam" id="PF24322">
    <property type="entry name" value="Tle3"/>
    <property type="match status" value="1"/>
</dbReference>
<dbReference type="InterPro" id="IPR029058">
    <property type="entry name" value="AB_hydrolase_fold"/>
</dbReference>
<proteinExistence type="predicted"/>
<sequence>MTHHIPLTGQTKALVAPDAGPAYAQIQQPKPCIVILIHGVNDLAGSYADQEEGICEGLNERLDHLTTARGGRNMAALNPATYSLPEDDQGSAPDPDRAYYRRLPLAGKLGGRSRSVVIPFYWGFREEEQAINKRTTHGEWLDRFGNRLDKDGIKQGGMFANATTNIPDMFGTGFSGRLAGAMPVNPVFGSPSHPLMPAPGRRYMVLAALRLAAVVKTIRGYKGQSGSDGLNDTINVVGHSQGTLITLLANAYLKEEGERPIDALVMMNSPYGLGEPLLESLLVRSSQQTTLARLQTLANITQFIGRQPNVVPALADMADPVNEACVGGLRWTGDKCRTTVDGQELDFIERDNRGNVYLYFSPEDQTVGMKSVQGIGWQGVANMASITELVPERFLLSYVSETLNKMLPKDRSAIKRTVPALAALGSRFYQRVFTIREREAGRHQVGMPPEYTYQLLTTGESTWEGSALGVLQELGQATFATGQTIQINAPALPRAFEADFGAHGARDASQASGGIAPVYAPDDPIDASIAVTNGGINHLGSRFVDLPESAGPLTAAHRNQARAMALAPELEAQLTDLNDPARNPYKDPDNNAWAADWHRITFASYKGGRRFWVNYQESPNEARRRRMNAERAEQSAYSFHSAIPMNKEHSRRALAYDLAVGQARSIDDEEFYSYLCRVADWRLKWIKDDAGHEEADVEENLPDANTLRLYNEEPTDRKTLIDVTERYRKTGQLPTIASEAKRPTAVMSQTLEDRFFGRRPVAGEGNVA</sequence>
<evidence type="ECO:0000313" key="3">
    <source>
        <dbReference type="EMBL" id="AVJ30046.1"/>
    </source>
</evidence>
<dbReference type="InterPro" id="IPR021692">
    <property type="entry name" value="Tle3_C"/>
</dbReference>
<dbReference type="SUPFAM" id="SSF53474">
    <property type="entry name" value="alpha/beta-Hydrolases"/>
    <property type="match status" value="1"/>
</dbReference>
<evidence type="ECO:0000259" key="1">
    <source>
        <dbReference type="Pfam" id="PF11678"/>
    </source>
</evidence>
<keyword evidence="4" id="KW-1185">Reference proteome</keyword>
<evidence type="ECO:0008006" key="5">
    <source>
        <dbReference type="Google" id="ProtNLM"/>
    </source>
</evidence>
<accession>A0A2S0IDG0</accession>
<dbReference type="RefSeq" id="WP_105240680.1">
    <property type="nucleotide sequence ID" value="NZ_CP023270.1"/>
</dbReference>
<organism evidence="3 4">
    <name type="scientific">Achromobacter spanius</name>
    <dbReference type="NCBI Taxonomy" id="217203"/>
    <lineage>
        <taxon>Bacteria</taxon>
        <taxon>Pseudomonadati</taxon>
        <taxon>Pseudomonadota</taxon>
        <taxon>Betaproteobacteria</taxon>
        <taxon>Burkholderiales</taxon>
        <taxon>Alcaligenaceae</taxon>
        <taxon>Achromobacter</taxon>
    </lineage>
</organism>
<protein>
    <recommendedName>
        <fullName evidence="5">DUF3274 domain-containing protein</fullName>
    </recommendedName>
</protein>
<gene>
    <name evidence="3" type="ORF">CLM73_24735</name>
</gene>
<evidence type="ECO:0000259" key="2">
    <source>
        <dbReference type="Pfam" id="PF24322"/>
    </source>
</evidence>
<feature type="domain" description="T6SS Tle3 phospholipase effector alpha/beta" evidence="2">
    <location>
        <begin position="31"/>
        <end position="380"/>
    </location>
</feature>
<reference evidence="3 4" key="1">
    <citation type="submission" date="2017-09" db="EMBL/GenBank/DDBJ databases">
        <title>Genomic, metabolic, and phenotypic characteristics of bacterial isolates from the natural microbiome of the model nematode Caenorhabditis elegans.</title>
        <authorList>
            <person name="Zimmermann J."/>
            <person name="Obeng N."/>
            <person name="Yang W."/>
            <person name="Obeng O."/>
            <person name="Kissoyan K."/>
            <person name="Pees B."/>
            <person name="Dirksen P."/>
            <person name="Hoppner M."/>
            <person name="Franke A."/>
            <person name="Rosenstiel P."/>
            <person name="Leippe M."/>
            <person name="Dierking K."/>
            <person name="Kaleta C."/>
            <person name="Schulenburg H."/>
        </authorList>
    </citation>
    <scope>NUCLEOTIDE SEQUENCE [LARGE SCALE GENOMIC DNA]</scope>
    <source>
        <strain evidence="3 4">MYb73</strain>
    </source>
</reference>
<dbReference type="Proteomes" id="UP000239477">
    <property type="component" value="Chromosome"/>
</dbReference>
<dbReference type="Pfam" id="PF11678">
    <property type="entry name" value="Tle3_C"/>
    <property type="match status" value="1"/>
</dbReference>
<dbReference type="InterPro" id="IPR056221">
    <property type="entry name" value="Tle3_ab_dom"/>
</dbReference>
<feature type="domain" description="Antibacterial effector protein Tle3 C-terminal" evidence="1">
    <location>
        <begin position="585"/>
        <end position="753"/>
    </location>
</feature>
<evidence type="ECO:0000313" key="4">
    <source>
        <dbReference type="Proteomes" id="UP000239477"/>
    </source>
</evidence>
<dbReference type="EMBL" id="CP023270">
    <property type="protein sequence ID" value="AVJ30046.1"/>
    <property type="molecule type" value="Genomic_DNA"/>
</dbReference>